<dbReference type="CDD" id="cd05466">
    <property type="entry name" value="PBP2_LTTR_substrate"/>
    <property type="match status" value="1"/>
</dbReference>
<dbReference type="PROSITE" id="PS50931">
    <property type="entry name" value="HTH_LYSR"/>
    <property type="match status" value="1"/>
</dbReference>
<dbReference type="Pfam" id="PF00126">
    <property type="entry name" value="HTH_1"/>
    <property type="match status" value="1"/>
</dbReference>
<dbReference type="InterPro" id="IPR036388">
    <property type="entry name" value="WH-like_DNA-bd_sf"/>
</dbReference>
<comment type="similarity">
    <text evidence="1">Belongs to the LysR transcriptional regulatory family.</text>
</comment>
<evidence type="ECO:0000256" key="2">
    <source>
        <dbReference type="ARBA" id="ARBA00023015"/>
    </source>
</evidence>
<dbReference type="InterPro" id="IPR000847">
    <property type="entry name" value="LysR_HTH_N"/>
</dbReference>
<dbReference type="Gene3D" id="3.40.190.290">
    <property type="match status" value="1"/>
</dbReference>
<dbReference type="InterPro" id="IPR005119">
    <property type="entry name" value="LysR_subst-bd"/>
</dbReference>
<evidence type="ECO:0000256" key="1">
    <source>
        <dbReference type="ARBA" id="ARBA00009437"/>
    </source>
</evidence>
<keyword evidence="2" id="KW-0805">Transcription regulation</keyword>
<dbReference type="Pfam" id="PF03466">
    <property type="entry name" value="LysR_substrate"/>
    <property type="match status" value="1"/>
</dbReference>
<comment type="caution">
    <text evidence="6">The sequence shown here is derived from an EMBL/GenBank/DDBJ whole genome shotgun (WGS) entry which is preliminary data.</text>
</comment>
<proteinExistence type="inferred from homology"/>
<evidence type="ECO:0000313" key="6">
    <source>
        <dbReference type="EMBL" id="POR49951.1"/>
    </source>
</evidence>
<dbReference type="PRINTS" id="PR00039">
    <property type="entry name" value="HTHLYSR"/>
</dbReference>
<dbReference type="GO" id="GO:0003700">
    <property type="term" value="F:DNA-binding transcription factor activity"/>
    <property type="evidence" value="ECO:0007669"/>
    <property type="project" value="InterPro"/>
</dbReference>
<evidence type="ECO:0000256" key="3">
    <source>
        <dbReference type="ARBA" id="ARBA00023125"/>
    </source>
</evidence>
<dbReference type="Proteomes" id="UP000236919">
    <property type="component" value="Unassembled WGS sequence"/>
</dbReference>
<protein>
    <submittedName>
        <fullName evidence="6">DNA-binding transcriptional LysR family regulator</fullName>
    </submittedName>
</protein>
<dbReference type="AlphaFoldDB" id="A0A2S4M5H5"/>
<sequence>MHAREAMLDEMRTFVLLAEEGSIQKVAQRLPLTQPAVTRQIQRLEQALGAELLDRRQKPPGLTPAGAEALRRCRDILAAYADMRQVTARGEPEGVLRLGLTHGLADRDFAAIAAEAARRFPRVTLRLTTGWSEPLRERLHRGQLDAVLVLSDPQAAGQAGLLCDEELRVVAAPERAETDLANAAWILSPEPCDARRALAAALSRRGWQLRIVAEVQDATLQLALVREGLGFGLMPQRRLGEKPPAGIVVVGGAELTIKLSLEVLCSPHLRGLTDVVDLIVGQLKAAVNGRSI</sequence>
<keyword evidence="3 6" id="KW-0238">DNA-binding</keyword>
<evidence type="ECO:0000256" key="4">
    <source>
        <dbReference type="ARBA" id="ARBA00023163"/>
    </source>
</evidence>
<keyword evidence="4" id="KW-0804">Transcription</keyword>
<name>A0A2S4M5H5_9HYPH</name>
<accession>A0A2S4M5H5</accession>
<organism evidence="6 7">
    <name type="scientific">Bosea psychrotolerans</name>
    <dbReference type="NCBI Taxonomy" id="1871628"/>
    <lineage>
        <taxon>Bacteria</taxon>
        <taxon>Pseudomonadati</taxon>
        <taxon>Pseudomonadota</taxon>
        <taxon>Alphaproteobacteria</taxon>
        <taxon>Hyphomicrobiales</taxon>
        <taxon>Boseaceae</taxon>
        <taxon>Bosea</taxon>
    </lineage>
</organism>
<dbReference type="PANTHER" id="PTHR30126:SF39">
    <property type="entry name" value="HTH-TYPE TRANSCRIPTIONAL REGULATOR CYSL"/>
    <property type="match status" value="1"/>
</dbReference>
<dbReference type="EMBL" id="PQFZ01000010">
    <property type="protein sequence ID" value="POR49951.1"/>
    <property type="molecule type" value="Genomic_DNA"/>
</dbReference>
<dbReference type="FunFam" id="1.10.10.10:FF:000001">
    <property type="entry name" value="LysR family transcriptional regulator"/>
    <property type="match status" value="1"/>
</dbReference>
<dbReference type="PANTHER" id="PTHR30126">
    <property type="entry name" value="HTH-TYPE TRANSCRIPTIONAL REGULATOR"/>
    <property type="match status" value="1"/>
</dbReference>
<dbReference type="Gene3D" id="1.10.10.10">
    <property type="entry name" value="Winged helix-like DNA-binding domain superfamily/Winged helix DNA-binding domain"/>
    <property type="match status" value="1"/>
</dbReference>
<gene>
    <name evidence="6" type="ORF">CYD53_11069</name>
</gene>
<dbReference type="InterPro" id="IPR036390">
    <property type="entry name" value="WH_DNA-bd_sf"/>
</dbReference>
<reference evidence="6 7" key="1">
    <citation type="submission" date="2018-01" db="EMBL/GenBank/DDBJ databases">
        <title>Genomic Encyclopedia of Type Strains, Phase III (KMG-III): the genomes of soil and plant-associated and newly described type strains.</title>
        <authorList>
            <person name="Whitman W."/>
        </authorList>
    </citation>
    <scope>NUCLEOTIDE SEQUENCE [LARGE SCALE GENOMIC DNA]</scope>
    <source>
        <strain evidence="6 7">1131</strain>
    </source>
</reference>
<dbReference type="SUPFAM" id="SSF46785">
    <property type="entry name" value="Winged helix' DNA-binding domain"/>
    <property type="match status" value="1"/>
</dbReference>
<evidence type="ECO:0000259" key="5">
    <source>
        <dbReference type="PROSITE" id="PS50931"/>
    </source>
</evidence>
<evidence type="ECO:0000313" key="7">
    <source>
        <dbReference type="Proteomes" id="UP000236919"/>
    </source>
</evidence>
<keyword evidence="7" id="KW-1185">Reference proteome</keyword>
<dbReference type="SUPFAM" id="SSF53850">
    <property type="entry name" value="Periplasmic binding protein-like II"/>
    <property type="match status" value="1"/>
</dbReference>
<feature type="domain" description="HTH lysR-type" evidence="5">
    <location>
        <begin position="8"/>
        <end position="63"/>
    </location>
</feature>
<dbReference type="GO" id="GO:0000976">
    <property type="term" value="F:transcription cis-regulatory region binding"/>
    <property type="evidence" value="ECO:0007669"/>
    <property type="project" value="TreeGrafter"/>
</dbReference>